<protein>
    <submittedName>
        <fullName evidence="1">Uncharacterized protein</fullName>
    </submittedName>
</protein>
<dbReference type="RefSeq" id="WP_289956467.1">
    <property type="nucleotide sequence ID" value="NZ_JAUEMJ010000002.1"/>
</dbReference>
<name>A0ABT7YLT3_9ACTN</name>
<comment type="caution">
    <text evidence="1">The sequence shown here is derived from an EMBL/GenBank/DDBJ whole genome shotgun (WGS) entry which is preliminary data.</text>
</comment>
<evidence type="ECO:0000313" key="1">
    <source>
        <dbReference type="EMBL" id="MDN3239579.1"/>
    </source>
</evidence>
<sequence length="155" mass="17755">MAEDHGTLWEVVRDVVADVAPGELDYVEGLRHLDDRTVTRAMRRRRGRNEPLGFGSTDLVLLATPIVWIVVEHLVTRGTDTLIDRAAKGLRSRFGKRQADRRVPLQHDRRAARLRRKVEAEARRRGLSAEEADAIVDALFRRFELDDERTGPPER</sequence>
<proteinExistence type="predicted"/>
<gene>
    <name evidence="1" type="ORF">QWI33_07575</name>
</gene>
<dbReference type="Proteomes" id="UP001171902">
    <property type="component" value="Unassembled WGS sequence"/>
</dbReference>
<accession>A0ABT7YLT3</accession>
<organism evidence="1 2">
    <name type="scientific">Glycomyces tritici</name>
    <dbReference type="NCBI Taxonomy" id="2665176"/>
    <lineage>
        <taxon>Bacteria</taxon>
        <taxon>Bacillati</taxon>
        <taxon>Actinomycetota</taxon>
        <taxon>Actinomycetes</taxon>
        <taxon>Glycomycetales</taxon>
        <taxon>Glycomycetaceae</taxon>
        <taxon>Glycomyces</taxon>
    </lineage>
</organism>
<dbReference type="EMBL" id="JAUEMJ010000002">
    <property type="protein sequence ID" value="MDN3239579.1"/>
    <property type="molecule type" value="Genomic_DNA"/>
</dbReference>
<keyword evidence="2" id="KW-1185">Reference proteome</keyword>
<reference evidence="1" key="1">
    <citation type="submission" date="2023-06" db="EMBL/GenBank/DDBJ databases">
        <title>Gycomyces niveus sp.nov., a novel actinomycete isolated from soil in Shouguang.</title>
        <authorList>
            <person name="Yang X."/>
            <person name="Zhao J."/>
        </authorList>
    </citation>
    <scope>NUCLEOTIDE SEQUENCE</scope>
    <source>
        <strain evidence="1">NEAU C2</strain>
    </source>
</reference>
<evidence type="ECO:0000313" key="2">
    <source>
        <dbReference type="Proteomes" id="UP001171902"/>
    </source>
</evidence>